<dbReference type="RefSeq" id="WP_259623742.1">
    <property type="nucleotide sequence ID" value="NZ_JANYMP010000006.1"/>
</dbReference>
<evidence type="ECO:0000313" key="1">
    <source>
        <dbReference type="EMBL" id="MCS7478241.1"/>
    </source>
</evidence>
<organism evidence="1 2">
    <name type="scientific">Umezawaea endophytica</name>
    <dbReference type="NCBI Taxonomy" id="1654476"/>
    <lineage>
        <taxon>Bacteria</taxon>
        <taxon>Bacillati</taxon>
        <taxon>Actinomycetota</taxon>
        <taxon>Actinomycetes</taxon>
        <taxon>Pseudonocardiales</taxon>
        <taxon>Pseudonocardiaceae</taxon>
        <taxon>Umezawaea</taxon>
    </lineage>
</organism>
<dbReference type="EMBL" id="JANYMP010000006">
    <property type="protein sequence ID" value="MCS7478241.1"/>
    <property type="molecule type" value="Genomic_DNA"/>
</dbReference>
<protein>
    <submittedName>
        <fullName evidence="1">Uncharacterized protein</fullName>
    </submittedName>
</protein>
<accession>A0A9X2VKK6</accession>
<reference evidence="1" key="1">
    <citation type="submission" date="2022-08" db="EMBL/GenBank/DDBJ databases">
        <authorList>
            <person name="Tistechok S."/>
            <person name="Samborskyy M."/>
            <person name="Roman I."/>
        </authorList>
    </citation>
    <scope>NUCLEOTIDE SEQUENCE</scope>
    <source>
        <strain evidence="1">DSM 103496</strain>
    </source>
</reference>
<name>A0A9X2VKK6_9PSEU</name>
<dbReference type="Proteomes" id="UP001141259">
    <property type="component" value="Unassembled WGS sequence"/>
</dbReference>
<evidence type="ECO:0000313" key="2">
    <source>
        <dbReference type="Proteomes" id="UP001141259"/>
    </source>
</evidence>
<gene>
    <name evidence="1" type="ORF">NZH93_15385</name>
</gene>
<keyword evidence="2" id="KW-1185">Reference proteome</keyword>
<proteinExistence type="predicted"/>
<comment type="caution">
    <text evidence="1">The sequence shown here is derived from an EMBL/GenBank/DDBJ whole genome shotgun (WGS) entry which is preliminary data.</text>
</comment>
<sequence>MSLEWTPEAVKAEVDYRQWSMRADAEHVREVRRTTPRKESWWTRLARLARSNVPEPRKAQGNAA</sequence>
<dbReference type="AlphaFoldDB" id="A0A9X2VKK6"/>